<evidence type="ECO:0000256" key="2">
    <source>
        <dbReference type="ARBA" id="ARBA00006187"/>
    </source>
</evidence>
<feature type="coiled-coil region" evidence="5">
    <location>
        <begin position="38"/>
        <end position="65"/>
    </location>
</feature>
<dbReference type="AlphaFoldDB" id="A0A2U1LS05"/>
<name>A0A2U1LS05_ARTAN</name>
<protein>
    <recommendedName>
        <fullName evidence="9">Microtubule-associated protein, MAP65/Ase1/PRC1</fullName>
    </recommendedName>
</protein>
<proteinExistence type="inferred from homology"/>
<dbReference type="Proteomes" id="UP000245207">
    <property type="component" value="Unassembled WGS sequence"/>
</dbReference>
<evidence type="ECO:0000256" key="6">
    <source>
        <dbReference type="SAM" id="MobiDB-lite"/>
    </source>
</evidence>
<dbReference type="PANTHER" id="PTHR19321">
    <property type="entry name" value="PROTEIN REGULATOR OF CYTOKINESIS 1 PRC1-RELATED"/>
    <property type="match status" value="1"/>
</dbReference>
<accession>A0A2U1LS05</accession>
<dbReference type="EMBL" id="PKPP01008035">
    <property type="protein sequence ID" value="PWA51764.1"/>
    <property type="molecule type" value="Genomic_DNA"/>
</dbReference>
<feature type="coiled-coil region" evidence="5">
    <location>
        <begin position="143"/>
        <end position="170"/>
    </location>
</feature>
<keyword evidence="4" id="KW-0963">Cytoplasm</keyword>
<feature type="compositionally biased region" description="Basic and acidic residues" evidence="6">
    <location>
        <begin position="460"/>
        <end position="473"/>
    </location>
</feature>
<sequence length="686" mass="77641">METSCVSLIKELQKIWDEVGEHENDRDKMLYELEQECLEAYRRKVDQASSVRAQLKQAVADSEAKLAHICASLGERCLPMKQSEPSSLKKELAAILPQLDMMQKKKTERKLQFKEIIDQTHKISMELCTPAEENSPMPVIDESDLSLRRLEEFKKELHELEKEKSDRLKQVLDHLKTLHSICLVLGMDFKSTISGIHPNLENPGSKRSISADTIQKLSNAVSRLNEIKIQRLRRVQDLATTMVELWNLMDIPNEEQQPFQNVTRYIAASESEVTEPNALSLESLKTTETEISRLQQIKSSKIMEVLMKKRADLEQLCRQARMPVVTNGAIDFSVDTLQSGAIDPLLLLEQVELQISNVKEEAFSRKDILEKIDKWSAACEEETWLDEYNMDQNRYNAGKGTHLLLKRAERARILVQKIPAMVETLREKAKAWEQKRGVEFTYDGVSLLSVLDDYEIQKEKKDQERQRQRDQKKVQGQLIVEKEARFGSNPSPFRSGKKLVKAPSVGSNERRSSVARVLLKTVKSNQTQNPSSFSTPHNRYPSGGHAKINAGKSNVGSQNRPYRQTEAATNAHQNQTTPFRKPLSPVYPSLSSNANNNSTNDRYRTPQKMLPISKNAVATTPATTLPSADVESMKTPKTMTSSMPSTPATALMKVSMTPSTPCVTRSADSVEYSFEEVRAGRFPIKI</sequence>
<evidence type="ECO:0000256" key="4">
    <source>
        <dbReference type="ARBA" id="ARBA00023212"/>
    </source>
</evidence>
<dbReference type="GO" id="GO:0005819">
    <property type="term" value="C:spindle"/>
    <property type="evidence" value="ECO:0007669"/>
    <property type="project" value="TreeGrafter"/>
</dbReference>
<feature type="compositionally biased region" description="Polar residues" evidence="6">
    <location>
        <begin position="522"/>
        <end position="537"/>
    </location>
</feature>
<dbReference type="Gene3D" id="1.20.58.1520">
    <property type="match status" value="1"/>
</dbReference>
<evidence type="ECO:0008006" key="9">
    <source>
        <dbReference type="Google" id="ProtNLM"/>
    </source>
</evidence>
<dbReference type="STRING" id="35608.A0A2U1LS05"/>
<dbReference type="GO" id="GO:0005874">
    <property type="term" value="C:microtubule"/>
    <property type="evidence" value="ECO:0007669"/>
    <property type="project" value="UniProtKB-KW"/>
</dbReference>
<evidence type="ECO:0000313" key="7">
    <source>
        <dbReference type="EMBL" id="PWA51764.1"/>
    </source>
</evidence>
<gene>
    <name evidence="7" type="ORF">CTI12_AA456540</name>
</gene>
<organism evidence="7 8">
    <name type="scientific">Artemisia annua</name>
    <name type="common">Sweet wormwood</name>
    <dbReference type="NCBI Taxonomy" id="35608"/>
    <lineage>
        <taxon>Eukaryota</taxon>
        <taxon>Viridiplantae</taxon>
        <taxon>Streptophyta</taxon>
        <taxon>Embryophyta</taxon>
        <taxon>Tracheophyta</taxon>
        <taxon>Spermatophyta</taxon>
        <taxon>Magnoliopsida</taxon>
        <taxon>eudicotyledons</taxon>
        <taxon>Gunneridae</taxon>
        <taxon>Pentapetalae</taxon>
        <taxon>asterids</taxon>
        <taxon>campanulids</taxon>
        <taxon>Asterales</taxon>
        <taxon>Asteraceae</taxon>
        <taxon>Asteroideae</taxon>
        <taxon>Anthemideae</taxon>
        <taxon>Artemisiinae</taxon>
        <taxon>Artemisia</taxon>
    </lineage>
</organism>
<comment type="caution">
    <text evidence="7">The sequence shown here is derived from an EMBL/GenBank/DDBJ whole genome shotgun (WGS) entry which is preliminary data.</text>
</comment>
<evidence type="ECO:0000313" key="8">
    <source>
        <dbReference type="Proteomes" id="UP000245207"/>
    </source>
</evidence>
<feature type="compositionally biased region" description="Polar residues" evidence="6">
    <location>
        <begin position="551"/>
        <end position="578"/>
    </location>
</feature>
<feature type="region of interest" description="Disordered" evidence="6">
    <location>
        <begin position="460"/>
        <end position="603"/>
    </location>
</feature>
<dbReference type="InterPro" id="IPR007145">
    <property type="entry name" value="MAP65_Ase1_PRC1"/>
</dbReference>
<evidence type="ECO:0000256" key="1">
    <source>
        <dbReference type="ARBA" id="ARBA00004245"/>
    </source>
</evidence>
<dbReference type="Pfam" id="PF03999">
    <property type="entry name" value="MAP65_ASE1"/>
    <property type="match status" value="1"/>
</dbReference>
<reference evidence="7 8" key="1">
    <citation type="journal article" date="2018" name="Mol. Plant">
        <title>The genome of Artemisia annua provides insight into the evolution of Asteraceae family and artemisinin biosynthesis.</title>
        <authorList>
            <person name="Shen Q."/>
            <person name="Zhang L."/>
            <person name="Liao Z."/>
            <person name="Wang S."/>
            <person name="Yan T."/>
            <person name="Shi P."/>
            <person name="Liu M."/>
            <person name="Fu X."/>
            <person name="Pan Q."/>
            <person name="Wang Y."/>
            <person name="Lv Z."/>
            <person name="Lu X."/>
            <person name="Zhang F."/>
            <person name="Jiang W."/>
            <person name="Ma Y."/>
            <person name="Chen M."/>
            <person name="Hao X."/>
            <person name="Li L."/>
            <person name="Tang Y."/>
            <person name="Lv G."/>
            <person name="Zhou Y."/>
            <person name="Sun X."/>
            <person name="Brodelius P.E."/>
            <person name="Rose J.K.C."/>
            <person name="Tang K."/>
        </authorList>
    </citation>
    <scope>NUCLEOTIDE SEQUENCE [LARGE SCALE GENOMIC DNA]</scope>
    <source>
        <strain evidence="8">cv. Huhao1</strain>
        <tissue evidence="7">Leaf</tissue>
    </source>
</reference>
<feature type="compositionally biased region" description="Low complexity" evidence="6">
    <location>
        <begin position="589"/>
        <end position="600"/>
    </location>
</feature>
<dbReference type="GO" id="GO:0008017">
    <property type="term" value="F:microtubule binding"/>
    <property type="evidence" value="ECO:0007669"/>
    <property type="project" value="InterPro"/>
</dbReference>
<comment type="subcellular location">
    <subcellularLocation>
        <location evidence="1">Cytoplasm</location>
        <location evidence="1">Cytoskeleton</location>
    </subcellularLocation>
</comment>
<keyword evidence="5" id="KW-0175">Coiled coil</keyword>
<keyword evidence="4" id="KW-0206">Cytoskeleton</keyword>
<dbReference type="OrthoDB" id="642895at2759"/>
<dbReference type="PANTHER" id="PTHR19321:SF55">
    <property type="entry name" value="MICROTUBULE-ASSOCIATED PROTEIN, MAP65_ASE1_PRC1"/>
    <property type="match status" value="1"/>
</dbReference>
<dbReference type="GO" id="GO:0000226">
    <property type="term" value="P:microtubule cytoskeleton organization"/>
    <property type="evidence" value="ECO:0007669"/>
    <property type="project" value="InterPro"/>
</dbReference>
<keyword evidence="8" id="KW-1185">Reference proteome</keyword>
<comment type="similarity">
    <text evidence="2">Belongs to the MAP65/ASE1 family.</text>
</comment>
<evidence type="ECO:0000256" key="3">
    <source>
        <dbReference type="ARBA" id="ARBA00022701"/>
    </source>
</evidence>
<evidence type="ECO:0000256" key="5">
    <source>
        <dbReference type="SAM" id="Coils"/>
    </source>
</evidence>
<dbReference type="GO" id="GO:0005737">
    <property type="term" value="C:cytoplasm"/>
    <property type="evidence" value="ECO:0007669"/>
    <property type="project" value="TreeGrafter"/>
</dbReference>
<keyword evidence="3" id="KW-0493">Microtubule</keyword>